<evidence type="ECO:0000256" key="1">
    <source>
        <dbReference type="ARBA" id="ARBA00000900"/>
    </source>
</evidence>
<evidence type="ECO:0000256" key="5">
    <source>
        <dbReference type="ARBA" id="ARBA00022786"/>
    </source>
</evidence>
<dbReference type="Gene3D" id="3.30.40.10">
    <property type="entry name" value="Zinc/RING finger domain, C3HC4 (zinc finger)"/>
    <property type="match status" value="1"/>
</dbReference>
<dbReference type="Proteomes" id="UP001472677">
    <property type="component" value="Unassembled WGS sequence"/>
</dbReference>
<dbReference type="InterPro" id="IPR003613">
    <property type="entry name" value="Ubox_domain"/>
</dbReference>
<keyword evidence="4" id="KW-0808">Transferase</keyword>
<proteinExistence type="predicted"/>
<accession>A0ABR2BWV7</accession>
<evidence type="ECO:0000256" key="7">
    <source>
        <dbReference type="SAM" id="SignalP"/>
    </source>
</evidence>
<dbReference type="InterPro" id="IPR013083">
    <property type="entry name" value="Znf_RING/FYVE/PHD"/>
</dbReference>
<sequence length="846" mass="95454">MLKTFLNFCFLFTLLLNDSQVFGPVVQVLSIRCLLYCFFKNTHSEKKKKLLFYHCSRKLSLTLPYPISFKVHGMMCTELRKFVDRMVTIFPEIEAARPRCSSGIKALCSLNDAINRAKLFLQYCSESSKLYMAMKTDAIVSRCRKTKNFLEQCLCQVQSVVPVMLVHEISQIVDDLRAANFVPDKFEEEAGKVLRELLQKEAAASDSMEHAELKAFQTAASRLHITSRIAILIEKRSIKKLLEKASESDQVKKKILKYLLHLLGKYAKLIIQAQTDNTSNQNEGVHTRSADAESHTEYRQHDTRAEMLNRAIIPPEEFKCDISSRLMYDPVVIASGQTFERTWIQKWFDEGNDTCPKTKMKLDHLSLIPNDAMEDLITKWCRKYGITIQKPSIQPDVLRSLENSSTSIASFGSSMNDLHFQLDISNMSLGSLDTSYTSDGSLNRIEDGSSPMHEKTSDDLRRYQSLGKTNVTNLECLSVFADLDRETQYKMVEDMKNQFKRDDLDFLSLSCKNFIEPLIKFLSSANDLHDIRAQRAGLQLLSTFLSKNRDGILYLNKDAYSMLSVFIDSGVTREVLDIMLVLSEHSSCGSKVSASGALVSMLNILNSNIKDFQEQILTILRNLSSSTDICSDLISLECIPKLVPYLQDTTLARHCIVVFRNLCSNQEAWTWITGTSGCIASIATLLETGGGHEGQEHAVAILLTLCSQSIRNCLLVMDECCILPLLFEVSVSGSEKGKASAMELLRLLRDTKHDTGDDDEQHKCSNSDVAEPKDANNYSRDKKSRKTLFGVKLPARLFTLAREGFSFWDLATISSYCIQVSLKAGLQLSCSGRLQLNDDTNPWQHQ</sequence>
<feature type="compositionally biased region" description="Basic and acidic residues" evidence="6">
    <location>
        <begin position="285"/>
        <end position="299"/>
    </location>
</feature>
<dbReference type="PROSITE" id="PS51698">
    <property type="entry name" value="U_BOX"/>
    <property type="match status" value="1"/>
</dbReference>
<dbReference type="SMART" id="SM00504">
    <property type="entry name" value="Ubox"/>
    <property type="match status" value="1"/>
</dbReference>
<dbReference type="CDD" id="cd16664">
    <property type="entry name" value="RING-Ubox_PUB"/>
    <property type="match status" value="1"/>
</dbReference>
<name>A0ABR2BWV7_9ROSI</name>
<keyword evidence="7" id="KW-0732">Signal</keyword>
<comment type="catalytic activity">
    <reaction evidence="1">
        <text>S-ubiquitinyl-[E2 ubiquitin-conjugating enzyme]-L-cysteine + [acceptor protein]-L-lysine = [E2 ubiquitin-conjugating enzyme]-L-cysteine + N(6)-ubiquitinyl-[acceptor protein]-L-lysine.</text>
        <dbReference type="EC" id="2.3.2.27"/>
    </reaction>
</comment>
<comment type="caution">
    <text evidence="9">The sequence shown here is derived from an EMBL/GenBank/DDBJ whole genome shotgun (WGS) entry which is preliminary data.</text>
</comment>
<evidence type="ECO:0000313" key="10">
    <source>
        <dbReference type="Proteomes" id="UP001472677"/>
    </source>
</evidence>
<feature type="chain" id="PRO_5045994034" description="RING-type E3 ubiquitin transferase" evidence="7">
    <location>
        <begin position="24"/>
        <end position="846"/>
    </location>
</feature>
<feature type="domain" description="U-box" evidence="8">
    <location>
        <begin position="313"/>
        <end position="387"/>
    </location>
</feature>
<evidence type="ECO:0000256" key="2">
    <source>
        <dbReference type="ARBA" id="ARBA00004906"/>
    </source>
</evidence>
<dbReference type="InterPro" id="IPR011989">
    <property type="entry name" value="ARM-like"/>
</dbReference>
<gene>
    <name evidence="9" type="ORF">V6N12_038125</name>
</gene>
<keyword evidence="5" id="KW-0833">Ubl conjugation pathway</keyword>
<reference evidence="9 10" key="1">
    <citation type="journal article" date="2024" name="G3 (Bethesda)">
        <title>Genome assembly of Hibiscus sabdariffa L. provides insights into metabolisms of medicinal natural products.</title>
        <authorList>
            <person name="Kim T."/>
        </authorList>
    </citation>
    <scope>NUCLEOTIDE SEQUENCE [LARGE SCALE GENOMIC DNA]</scope>
    <source>
        <strain evidence="9">TK-2024</strain>
        <tissue evidence="9">Old leaves</tissue>
    </source>
</reference>
<dbReference type="PANTHER" id="PTHR23315">
    <property type="entry name" value="U BOX DOMAIN-CONTAINING"/>
    <property type="match status" value="1"/>
</dbReference>
<feature type="compositionally biased region" description="Basic and acidic residues" evidence="6">
    <location>
        <begin position="754"/>
        <end position="774"/>
    </location>
</feature>
<dbReference type="Gene3D" id="1.25.10.10">
    <property type="entry name" value="Leucine-rich Repeat Variant"/>
    <property type="match status" value="1"/>
</dbReference>
<dbReference type="SUPFAM" id="SSF57850">
    <property type="entry name" value="RING/U-box"/>
    <property type="match status" value="1"/>
</dbReference>
<feature type="signal peptide" evidence="7">
    <location>
        <begin position="1"/>
        <end position="23"/>
    </location>
</feature>
<evidence type="ECO:0000256" key="6">
    <source>
        <dbReference type="SAM" id="MobiDB-lite"/>
    </source>
</evidence>
<keyword evidence="10" id="KW-1185">Reference proteome</keyword>
<evidence type="ECO:0000256" key="4">
    <source>
        <dbReference type="ARBA" id="ARBA00022679"/>
    </source>
</evidence>
<organism evidence="9 10">
    <name type="scientific">Hibiscus sabdariffa</name>
    <name type="common">roselle</name>
    <dbReference type="NCBI Taxonomy" id="183260"/>
    <lineage>
        <taxon>Eukaryota</taxon>
        <taxon>Viridiplantae</taxon>
        <taxon>Streptophyta</taxon>
        <taxon>Embryophyta</taxon>
        <taxon>Tracheophyta</taxon>
        <taxon>Spermatophyta</taxon>
        <taxon>Magnoliopsida</taxon>
        <taxon>eudicotyledons</taxon>
        <taxon>Gunneridae</taxon>
        <taxon>Pentapetalae</taxon>
        <taxon>rosids</taxon>
        <taxon>malvids</taxon>
        <taxon>Malvales</taxon>
        <taxon>Malvaceae</taxon>
        <taxon>Malvoideae</taxon>
        <taxon>Hibiscus</taxon>
    </lineage>
</organism>
<protein>
    <recommendedName>
        <fullName evidence="3">RING-type E3 ubiquitin transferase</fullName>
        <ecNumber evidence="3">2.3.2.27</ecNumber>
    </recommendedName>
</protein>
<comment type="pathway">
    <text evidence="2">Protein modification; protein ubiquitination.</text>
</comment>
<dbReference type="EC" id="2.3.2.27" evidence="3"/>
<evidence type="ECO:0000259" key="8">
    <source>
        <dbReference type="PROSITE" id="PS51698"/>
    </source>
</evidence>
<dbReference type="InterPro" id="IPR045210">
    <property type="entry name" value="RING-Ubox_PUB"/>
</dbReference>
<dbReference type="Pfam" id="PF04564">
    <property type="entry name" value="U-box"/>
    <property type="match status" value="1"/>
</dbReference>
<feature type="region of interest" description="Disordered" evidence="6">
    <location>
        <begin position="278"/>
        <end position="299"/>
    </location>
</feature>
<dbReference type="SUPFAM" id="SSF48371">
    <property type="entry name" value="ARM repeat"/>
    <property type="match status" value="1"/>
</dbReference>
<evidence type="ECO:0000256" key="3">
    <source>
        <dbReference type="ARBA" id="ARBA00012483"/>
    </source>
</evidence>
<dbReference type="PANTHER" id="PTHR23315:SF240">
    <property type="entry name" value="U-BOX DOMAIN-CONTAINING PROTEIN 5"/>
    <property type="match status" value="1"/>
</dbReference>
<dbReference type="EMBL" id="JBBPBM010000078">
    <property type="protein sequence ID" value="KAK8511523.1"/>
    <property type="molecule type" value="Genomic_DNA"/>
</dbReference>
<evidence type="ECO:0000313" key="9">
    <source>
        <dbReference type="EMBL" id="KAK8511523.1"/>
    </source>
</evidence>
<feature type="region of interest" description="Disordered" evidence="6">
    <location>
        <begin position="754"/>
        <end position="781"/>
    </location>
</feature>
<dbReference type="InterPro" id="IPR016024">
    <property type="entry name" value="ARM-type_fold"/>
</dbReference>